<dbReference type="AlphaFoldDB" id="X0YHX4"/>
<feature type="non-terminal residue" evidence="1">
    <location>
        <position position="1"/>
    </location>
</feature>
<reference evidence="1" key="1">
    <citation type="journal article" date="2014" name="Front. Microbiol.">
        <title>High frequency of phylogenetically diverse reductive dehalogenase-homologous genes in deep subseafloor sedimentary metagenomes.</title>
        <authorList>
            <person name="Kawai M."/>
            <person name="Futagami T."/>
            <person name="Toyoda A."/>
            <person name="Takaki Y."/>
            <person name="Nishi S."/>
            <person name="Hori S."/>
            <person name="Arai W."/>
            <person name="Tsubouchi T."/>
            <person name="Morono Y."/>
            <person name="Uchiyama I."/>
            <person name="Ito T."/>
            <person name="Fujiyama A."/>
            <person name="Inagaki F."/>
            <person name="Takami H."/>
        </authorList>
    </citation>
    <scope>NUCLEOTIDE SEQUENCE</scope>
    <source>
        <strain evidence="1">Expedition CK06-06</strain>
    </source>
</reference>
<proteinExistence type="predicted"/>
<organism evidence="1">
    <name type="scientific">marine sediment metagenome</name>
    <dbReference type="NCBI Taxonomy" id="412755"/>
    <lineage>
        <taxon>unclassified sequences</taxon>
        <taxon>metagenomes</taxon>
        <taxon>ecological metagenomes</taxon>
    </lineage>
</organism>
<dbReference type="EMBL" id="BART01008604">
    <property type="protein sequence ID" value="GAG55639.1"/>
    <property type="molecule type" value="Genomic_DNA"/>
</dbReference>
<evidence type="ECO:0000313" key="1">
    <source>
        <dbReference type="EMBL" id="GAG55639.1"/>
    </source>
</evidence>
<accession>X0YHX4</accession>
<comment type="caution">
    <text evidence="1">The sequence shown here is derived from an EMBL/GenBank/DDBJ whole genome shotgun (WGS) entry which is preliminary data.</text>
</comment>
<protein>
    <submittedName>
        <fullName evidence="1">Uncharacterized protein</fullName>
    </submittedName>
</protein>
<name>X0YHX4_9ZZZZ</name>
<gene>
    <name evidence="1" type="ORF">S01H4_19318</name>
</gene>
<sequence length="64" mass="7628">KEIYETKSMDELLKILISKEKKRSLDQFSNDFQAKLKEKNLTLEELIDSGEKTRTEILKERKII</sequence>